<evidence type="ECO:0000256" key="1">
    <source>
        <dbReference type="ARBA" id="ARBA00013044"/>
    </source>
</evidence>
<feature type="region of interest" description="Disordered" evidence="2">
    <location>
        <begin position="1"/>
        <end position="27"/>
    </location>
</feature>
<dbReference type="EC" id="3.1.3.36" evidence="1"/>
<dbReference type="AlphaFoldDB" id="A0A437BYE4"/>
<protein>
    <recommendedName>
        <fullName evidence="1">phosphoinositide 5-phosphatase</fullName>
        <ecNumber evidence="1">3.1.3.36</ecNumber>
    </recommendedName>
</protein>
<dbReference type="SUPFAM" id="SSF56219">
    <property type="entry name" value="DNase I-like"/>
    <property type="match status" value="1"/>
</dbReference>
<dbReference type="Gene3D" id="3.60.10.10">
    <property type="entry name" value="Endonuclease/exonuclease/phosphatase"/>
    <property type="match status" value="1"/>
</dbReference>
<reference evidence="4 5" key="2">
    <citation type="submission" date="2019-01" db="EMBL/GenBank/DDBJ databases">
        <title>A chromosome length genome reference of the Java medaka (oryzias javanicus).</title>
        <authorList>
            <person name="Herpin A."/>
            <person name="Takehana Y."/>
            <person name="Naruse K."/>
            <person name="Ansai S."/>
            <person name="Kawaguchi M."/>
        </authorList>
    </citation>
    <scope>NUCLEOTIDE SEQUENCE [LARGE SCALE GENOMIC DNA]</scope>
    <source>
        <strain evidence="4">RS831</strain>
        <tissue evidence="4">Whole body</tissue>
    </source>
</reference>
<dbReference type="GO" id="GO:0051898">
    <property type="term" value="P:negative regulation of phosphatidylinositol 3-kinase/protein kinase B signal transduction"/>
    <property type="evidence" value="ECO:0007669"/>
    <property type="project" value="TreeGrafter"/>
</dbReference>
<dbReference type="EMBL" id="ML136690">
    <property type="protein sequence ID" value="RVE55493.1"/>
    <property type="molecule type" value="Genomic_DNA"/>
</dbReference>
<feature type="domain" description="Inositol polyphosphate-related phosphatase" evidence="3">
    <location>
        <begin position="71"/>
        <end position="359"/>
    </location>
</feature>
<dbReference type="GO" id="GO:0001726">
    <property type="term" value="C:ruffle"/>
    <property type="evidence" value="ECO:0007669"/>
    <property type="project" value="TreeGrafter"/>
</dbReference>
<dbReference type="CDD" id="cd09094">
    <property type="entry name" value="INPP5c_INPP5J-like"/>
    <property type="match status" value="1"/>
</dbReference>
<dbReference type="GO" id="GO:0034485">
    <property type="term" value="F:phosphatidylinositol-3,4,5-trisphosphate 5-phosphatase activity"/>
    <property type="evidence" value="ECO:0007669"/>
    <property type="project" value="TreeGrafter"/>
</dbReference>
<dbReference type="GO" id="GO:0045719">
    <property type="term" value="P:negative regulation of glycogen biosynthetic process"/>
    <property type="evidence" value="ECO:0007669"/>
    <property type="project" value="TreeGrafter"/>
</dbReference>
<gene>
    <name evidence="4" type="ORF">OJAV_G00235740</name>
</gene>
<organism evidence="4 5">
    <name type="scientific">Oryzias javanicus</name>
    <name type="common">Javanese ricefish</name>
    <name type="synonym">Aplocheilus javanicus</name>
    <dbReference type="NCBI Taxonomy" id="123683"/>
    <lineage>
        <taxon>Eukaryota</taxon>
        <taxon>Metazoa</taxon>
        <taxon>Chordata</taxon>
        <taxon>Craniata</taxon>
        <taxon>Vertebrata</taxon>
        <taxon>Euteleostomi</taxon>
        <taxon>Actinopterygii</taxon>
        <taxon>Neopterygii</taxon>
        <taxon>Teleostei</taxon>
        <taxon>Neoteleostei</taxon>
        <taxon>Acanthomorphata</taxon>
        <taxon>Ovalentaria</taxon>
        <taxon>Atherinomorphae</taxon>
        <taxon>Beloniformes</taxon>
        <taxon>Adrianichthyidae</taxon>
        <taxon>Oryziinae</taxon>
        <taxon>Oryzias</taxon>
    </lineage>
</organism>
<dbReference type="InterPro" id="IPR000300">
    <property type="entry name" value="IPPc"/>
</dbReference>
<sequence length="364" mass="41699">MDSLPDGPRGRSDSTGSSTSQGSRSKTVLRQRLSQLMTCIEDLSSDDEAGEEVSRRLDEAFQLCGRFTPTDAYRLHMVTWNVATAEPPEDITSLLLFDALPPTDLYVIGLQEVRATPAKFMSDLMWEDSWSHLFMNTLAPKGFVKVTSVRMQGLLLLVFAKQMHLPFIRNIQSTYIRTGIFGYWGNKGGVSVRFSFYGHMVCFLNCHLAAHMGNALQRVDELEYILETQEFDMFETPHVLDHKVVFCLGDLNFRIQDHGLHFLRSSINGGRLNLLWSKDQLIMMKKKEPFLQEFEEGPLNFKPTYKFDRKSDTYDTSGKKRKPAWTDRILWRVKPKSLPSEDIDEGDEKASMSTVNEDDEDPSW</sequence>
<dbReference type="GO" id="GO:0005886">
    <property type="term" value="C:plasma membrane"/>
    <property type="evidence" value="ECO:0007669"/>
    <property type="project" value="TreeGrafter"/>
</dbReference>
<dbReference type="PANTHER" id="PTHR11200">
    <property type="entry name" value="INOSITOL 5-PHOSPHATASE"/>
    <property type="match status" value="1"/>
</dbReference>
<evidence type="ECO:0000259" key="3">
    <source>
        <dbReference type="SMART" id="SM00128"/>
    </source>
</evidence>
<proteinExistence type="predicted"/>
<keyword evidence="5" id="KW-1185">Reference proteome</keyword>
<dbReference type="Pfam" id="PF22669">
    <property type="entry name" value="Exo_endo_phos2"/>
    <property type="match status" value="1"/>
</dbReference>
<dbReference type="OrthoDB" id="62798at2759"/>
<dbReference type="PANTHER" id="PTHR11200:SF299">
    <property type="entry name" value="INOSITOL POLYPHOSPHATE 5-PHOSPHATASE K ISOFORM X3"/>
    <property type="match status" value="1"/>
</dbReference>
<feature type="compositionally biased region" description="Low complexity" evidence="2">
    <location>
        <begin position="13"/>
        <end position="26"/>
    </location>
</feature>
<dbReference type="GO" id="GO:0005783">
    <property type="term" value="C:endoplasmic reticulum"/>
    <property type="evidence" value="ECO:0007669"/>
    <property type="project" value="TreeGrafter"/>
</dbReference>
<evidence type="ECO:0000256" key="2">
    <source>
        <dbReference type="SAM" id="MobiDB-lite"/>
    </source>
</evidence>
<dbReference type="GO" id="GO:0046627">
    <property type="term" value="P:negative regulation of insulin receptor signaling pathway"/>
    <property type="evidence" value="ECO:0007669"/>
    <property type="project" value="TreeGrafter"/>
</dbReference>
<dbReference type="SMART" id="SM00128">
    <property type="entry name" value="IPPc"/>
    <property type="match status" value="1"/>
</dbReference>
<reference evidence="4 5" key="1">
    <citation type="submission" date="2018-11" db="EMBL/GenBank/DDBJ databases">
        <authorList>
            <person name="Lopez-Roques C."/>
            <person name="Donnadieu C."/>
            <person name="Bouchez O."/>
            <person name="Klopp C."/>
            <person name="Cabau C."/>
            <person name="Zahm M."/>
        </authorList>
    </citation>
    <scope>NUCLEOTIDE SEQUENCE [LARGE SCALE GENOMIC DNA]</scope>
    <source>
        <strain evidence="4">RS831</strain>
        <tissue evidence="4">Whole body</tissue>
    </source>
</reference>
<dbReference type="InterPro" id="IPR036691">
    <property type="entry name" value="Endo/exonu/phosph_ase_sf"/>
</dbReference>
<dbReference type="GO" id="GO:0046856">
    <property type="term" value="P:phosphatidylinositol dephosphorylation"/>
    <property type="evidence" value="ECO:0007669"/>
    <property type="project" value="InterPro"/>
</dbReference>
<dbReference type="GO" id="GO:0016312">
    <property type="term" value="F:inositol bisphosphate phosphatase activity"/>
    <property type="evidence" value="ECO:0007669"/>
    <property type="project" value="TreeGrafter"/>
</dbReference>
<evidence type="ECO:0000313" key="5">
    <source>
        <dbReference type="Proteomes" id="UP000283210"/>
    </source>
</evidence>
<accession>A0A437BYE4</accession>
<dbReference type="InterPro" id="IPR046985">
    <property type="entry name" value="IP5"/>
</dbReference>
<name>A0A437BYE4_ORYJA</name>
<evidence type="ECO:0000313" key="4">
    <source>
        <dbReference type="EMBL" id="RVE55493.1"/>
    </source>
</evidence>
<dbReference type="GO" id="GO:0004439">
    <property type="term" value="F:phosphatidylinositol-4,5-bisphosphate 5-phosphatase activity"/>
    <property type="evidence" value="ECO:0007669"/>
    <property type="project" value="UniProtKB-EC"/>
</dbReference>
<dbReference type="FunFam" id="3.60.10.10:FF:000066">
    <property type="entry name" value="Inositol polyphosphate-5-phosphatase Kb"/>
    <property type="match status" value="1"/>
</dbReference>
<feature type="region of interest" description="Disordered" evidence="2">
    <location>
        <begin position="337"/>
        <end position="364"/>
    </location>
</feature>
<dbReference type="Proteomes" id="UP000283210">
    <property type="component" value="Unassembled WGS sequence"/>
</dbReference>